<evidence type="ECO:0000313" key="3">
    <source>
        <dbReference type="Proteomes" id="UP001202328"/>
    </source>
</evidence>
<dbReference type="Proteomes" id="UP001202328">
    <property type="component" value="Unassembled WGS sequence"/>
</dbReference>
<dbReference type="PANTHER" id="PTHR14791:SF42">
    <property type="entry name" value="F16L1.2 PROTEIN"/>
    <property type="match status" value="1"/>
</dbReference>
<dbReference type="InterPro" id="IPR051105">
    <property type="entry name" value="WWC/KIBRA_Hippo_Reg"/>
</dbReference>
<name>A0AAD4XF42_9MAGN</name>
<gene>
    <name evidence="2" type="ORF">MKW98_022613</name>
</gene>
<dbReference type="AlphaFoldDB" id="A0AAD4XF42"/>
<comment type="caution">
    <text evidence="2">The sequence shown here is derived from an EMBL/GenBank/DDBJ whole genome shotgun (WGS) entry which is preliminary data.</text>
</comment>
<dbReference type="EMBL" id="JAJJMB010010087">
    <property type="protein sequence ID" value="KAI3910926.1"/>
    <property type="molecule type" value="Genomic_DNA"/>
</dbReference>
<organism evidence="2 3">
    <name type="scientific">Papaver atlanticum</name>
    <dbReference type="NCBI Taxonomy" id="357466"/>
    <lineage>
        <taxon>Eukaryota</taxon>
        <taxon>Viridiplantae</taxon>
        <taxon>Streptophyta</taxon>
        <taxon>Embryophyta</taxon>
        <taxon>Tracheophyta</taxon>
        <taxon>Spermatophyta</taxon>
        <taxon>Magnoliopsida</taxon>
        <taxon>Ranunculales</taxon>
        <taxon>Papaveraceae</taxon>
        <taxon>Papaveroideae</taxon>
        <taxon>Papaver</taxon>
    </lineage>
</organism>
<keyword evidence="3" id="KW-1185">Reference proteome</keyword>
<feature type="compositionally biased region" description="Basic and acidic residues" evidence="1">
    <location>
        <begin position="135"/>
        <end position="151"/>
    </location>
</feature>
<reference evidence="2" key="1">
    <citation type="submission" date="2022-04" db="EMBL/GenBank/DDBJ databases">
        <title>A functionally conserved STORR gene fusion in Papaver species that diverged 16.8 million years ago.</title>
        <authorList>
            <person name="Catania T."/>
        </authorList>
    </citation>
    <scope>NUCLEOTIDE SEQUENCE</scope>
    <source>
        <strain evidence="2">S-188037</strain>
    </source>
</reference>
<dbReference type="PANTHER" id="PTHR14791">
    <property type="entry name" value="BOMB/KIRA PROTEINS"/>
    <property type="match status" value="1"/>
</dbReference>
<evidence type="ECO:0000256" key="1">
    <source>
        <dbReference type="SAM" id="MobiDB-lite"/>
    </source>
</evidence>
<proteinExistence type="predicted"/>
<protein>
    <submittedName>
        <fullName evidence="2">Uncharacterized protein</fullName>
    </submittedName>
</protein>
<sequence length="223" mass="25847">MVSFQEQLKFEIISQKKRRWEDNNNIQEVGGAEKYFFKKLSKVDHSNQKPSTKSLFFDEYINFFRLENPSDDRKNQSENLQHHNSKNNLEKIITTTTACNKDPIKKRSSSSDRLELSLDLELNLLPYESLKTTATDHHNCSEKKNESKDANNDAVKVKKRRPSWMSFNTDQDGEMVAAACMRCHMLVMLSKSSPCCPNCKFIHPPDHQSPMINLFKPKFSLKG</sequence>
<evidence type="ECO:0000313" key="2">
    <source>
        <dbReference type="EMBL" id="KAI3910926.1"/>
    </source>
</evidence>
<feature type="region of interest" description="Disordered" evidence="1">
    <location>
        <begin position="135"/>
        <end position="157"/>
    </location>
</feature>
<accession>A0AAD4XF42</accession>